<evidence type="ECO:0000256" key="1">
    <source>
        <dbReference type="SAM" id="SignalP"/>
    </source>
</evidence>
<dbReference type="EMBL" id="JBEZAM010000006">
    <property type="protein sequence ID" value="MEU7293032.1"/>
    <property type="molecule type" value="Genomic_DNA"/>
</dbReference>
<sequence length="257" mass="27777">MKRRDFAAVLTAGVATPTLLGAAPAHAADRSATGLPQHMSAVLTAELADRDAAKALAPLLYDVGFDWRPETAPPADCDFILAFGFGNRPPAGGGDPVKVRYEPGPVNEELADTVARVRARRNVPVYAQWEIARFLVSKYGMSDVTSIEPLIAPDGTITYLSTDGVAAQVAEARKRVPGGAGTACVIGFRDHHKRCVQTTRDRGLKAYAPRGFSMPHTYDPESGQAWTRRRDLYLVNDMLAQWSALRAKLMAEAFPNG</sequence>
<comment type="caution">
    <text evidence="2">The sequence shown here is derived from an EMBL/GenBank/DDBJ whole genome shotgun (WGS) entry which is preliminary data.</text>
</comment>
<organism evidence="2 3">
    <name type="scientific">Streptomyces exfoliatus</name>
    <name type="common">Streptomyces hydrogenans</name>
    <dbReference type="NCBI Taxonomy" id="1905"/>
    <lineage>
        <taxon>Bacteria</taxon>
        <taxon>Bacillati</taxon>
        <taxon>Actinomycetota</taxon>
        <taxon>Actinomycetes</taxon>
        <taxon>Kitasatosporales</taxon>
        <taxon>Streptomycetaceae</taxon>
        <taxon>Streptomyces</taxon>
    </lineage>
</organism>
<protein>
    <recommendedName>
        <fullName evidence="4">Lipoprotein</fullName>
    </recommendedName>
</protein>
<keyword evidence="1" id="KW-0732">Signal</keyword>
<evidence type="ECO:0000313" key="2">
    <source>
        <dbReference type="EMBL" id="MEU7293032.1"/>
    </source>
</evidence>
<feature type="signal peptide" evidence="1">
    <location>
        <begin position="1"/>
        <end position="27"/>
    </location>
</feature>
<feature type="chain" id="PRO_5047418953" description="Lipoprotein" evidence="1">
    <location>
        <begin position="28"/>
        <end position="257"/>
    </location>
</feature>
<dbReference type="Proteomes" id="UP001551210">
    <property type="component" value="Unassembled WGS sequence"/>
</dbReference>
<name>A0ABV3CS59_STREX</name>
<gene>
    <name evidence="2" type="ORF">AB0A76_07470</name>
</gene>
<dbReference type="RefSeq" id="WP_359205441.1">
    <property type="nucleotide sequence ID" value="NZ_JBEZAM010000006.1"/>
</dbReference>
<proteinExistence type="predicted"/>
<keyword evidence="3" id="KW-1185">Reference proteome</keyword>
<evidence type="ECO:0008006" key="4">
    <source>
        <dbReference type="Google" id="ProtNLM"/>
    </source>
</evidence>
<accession>A0ABV3CS59</accession>
<reference evidence="2 3" key="1">
    <citation type="submission" date="2024-06" db="EMBL/GenBank/DDBJ databases">
        <title>The Natural Products Discovery Center: Release of the First 8490 Sequenced Strains for Exploring Actinobacteria Biosynthetic Diversity.</title>
        <authorList>
            <person name="Kalkreuter E."/>
            <person name="Kautsar S.A."/>
            <person name="Yang D."/>
            <person name="Bader C.D."/>
            <person name="Teijaro C.N."/>
            <person name="Fluegel L."/>
            <person name="Davis C.M."/>
            <person name="Simpson J.R."/>
            <person name="Lauterbach L."/>
            <person name="Steele A.D."/>
            <person name="Gui C."/>
            <person name="Meng S."/>
            <person name="Li G."/>
            <person name="Viehrig K."/>
            <person name="Ye F."/>
            <person name="Su P."/>
            <person name="Kiefer A.F."/>
            <person name="Nichols A."/>
            <person name="Cepeda A.J."/>
            <person name="Yan W."/>
            <person name="Fan B."/>
            <person name="Jiang Y."/>
            <person name="Adhikari A."/>
            <person name="Zheng C.-J."/>
            <person name="Schuster L."/>
            <person name="Cowan T.M."/>
            <person name="Smanski M.J."/>
            <person name="Chevrette M.G."/>
            <person name="De Carvalho L.P.S."/>
            <person name="Shen B."/>
        </authorList>
    </citation>
    <scope>NUCLEOTIDE SEQUENCE [LARGE SCALE GENOMIC DNA]</scope>
    <source>
        <strain evidence="2 3">NPDC045705</strain>
    </source>
</reference>
<evidence type="ECO:0000313" key="3">
    <source>
        <dbReference type="Proteomes" id="UP001551210"/>
    </source>
</evidence>